<dbReference type="Proteomes" id="UP000472267">
    <property type="component" value="Chromosome 19"/>
</dbReference>
<accession>A0A672G702</accession>
<dbReference type="PANTHER" id="PTHR12121">
    <property type="entry name" value="CARBON CATABOLITE REPRESSOR PROTEIN 4"/>
    <property type="match status" value="1"/>
</dbReference>
<dbReference type="InParanoid" id="A0A672G702"/>
<name>A0A672G702_SALFA</name>
<dbReference type="Ensembl" id="ENSSFAT00005014622.1">
    <property type="protein sequence ID" value="ENSSFAP00005014032.1"/>
    <property type="gene ID" value="ENSSFAG00005007599.1"/>
</dbReference>
<reference evidence="2" key="3">
    <citation type="submission" date="2025-09" db="UniProtKB">
        <authorList>
            <consortium name="Ensembl"/>
        </authorList>
    </citation>
    <scope>IDENTIFICATION</scope>
</reference>
<feature type="domain" description="Endonuclease/exonuclease/phosphatase" evidence="1">
    <location>
        <begin position="1"/>
        <end position="209"/>
    </location>
</feature>
<dbReference type="OMA" id="QEVESEH"/>
<reference evidence="2" key="2">
    <citation type="submission" date="2025-08" db="UniProtKB">
        <authorList>
            <consortium name="Ensembl"/>
        </authorList>
    </citation>
    <scope>IDENTIFICATION</scope>
</reference>
<sequence>MSYNILAQDLLDLHPYLYTYCPLELRDWGYRCSLLLQEIQKCQPDILCLQEVQENHYEQQLQPALSLMGYTCVFKRRTGPKPDGCATCYRGSRFVCAATTQLEYFRPETGLLDRHNVGVVLLLRPLVDQGARLTERGPPLCVANTHLLFSPRRGDVKLAQLAILLAEIDRVVKSCRSSGEHCNVVLCGDLNAVPDTPLCRLITAGSLFYRGLSRRLRPQRPEAHRVPPPAV</sequence>
<evidence type="ECO:0000259" key="1">
    <source>
        <dbReference type="Pfam" id="PF03372"/>
    </source>
</evidence>
<dbReference type="InterPro" id="IPR050410">
    <property type="entry name" value="CCR4/nocturin_mRNA_transcr"/>
</dbReference>
<evidence type="ECO:0000313" key="3">
    <source>
        <dbReference type="Proteomes" id="UP000472267"/>
    </source>
</evidence>
<dbReference type="GO" id="GO:0000175">
    <property type="term" value="F:3'-5'-RNA exonuclease activity"/>
    <property type="evidence" value="ECO:0007669"/>
    <property type="project" value="TreeGrafter"/>
</dbReference>
<evidence type="ECO:0000313" key="2">
    <source>
        <dbReference type="Ensembl" id="ENSSFAP00005014032.1"/>
    </source>
</evidence>
<reference evidence="2" key="1">
    <citation type="submission" date="2019-06" db="EMBL/GenBank/DDBJ databases">
        <authorList>
            <consortium name="Wellcome Sanger Institute Data Sharing"/>
        </authorList>
    </citation>
    <scope>NUCLEOTIDE SEQUENCE [LARGE SCALE GENOMIC DNA]</scope>
</reference>
<dbReference type="AlphaFoldDB" id="A0A672G702"/>
<dbReference type="InterPro" id="IPR036691">
    <property type="entry name" value="Endo/exonu/phosph_ase_sf"/>
</dbReference>
<dbReference type="SUPFAM" id="SSF56219">
    <property type="entry name" value="DNase I-like"/>
    <property type="match status" value="1"/>
</dbReference>
<protein>
    <recommendedName>
        <fullName evidence="1">Endonuclease/exonuclease/phosphatase domain-containing protein</fullName>
    </recommendedName>
</protein>
<keyword evidence="3" id="KW-1185">Reference proteome</keyword>
<dbReference type="InterPro" id="IPR005135">
    <property type="entry name" value="Endo/exonuclease/phosphatase"/>
</dbReference>
<dbReference type="Pfam" id="PF03372">
    <property type="entry name" value="Exo_endo_phos"/>
    <property type="match status" value="1"/>
</dbReference>
<dbReference type="Gene3D" id="3.60.10.10">
    <property type="entry name" value="Endonuclease/exonuclease/phosphatase"/>
    <property type="match status" value="1"/>
</dbReference>
<organism evidence="2 3">
    <name type="scientific">Salarias fasciatus</name>
    <name type="common">Jewelled blenny</name>
    <name type="synonym">Blennius fasciatus</name>
    <dbReference type="NCBI Taxonomy" id="181472"/>
    <lineage>
        <taxon>Eukaryota</taxon>
        <taxon>Metazoa</taxon>
        <taxon>Chordata</taxon>
        <taxon>Craniata</taxon>
        <taxon>Vertebrata</taxon>
        <taxon>Euteleostomi</taxon>
        <taxon>Actinopterygii</taxon>
        <taxon>Neopterygii</taxon>
        <taxon>Teleostei</taxon>
        <taxon>Neoteleostei</taxon>
        <taxon>Acanthomorphata</taxon>
        <taxon>Ovalentaria</taxon>
        <taxon>Blenniimorphae</taxon>
        <taxon>Blenniiformes</taxon>
        <taxon>Blennioidei</taxon>
        <taxon>Blenniidae</taxon>
        <taxon>Salariinae</taxon>
        <taxon>Salarias</taxon>
    </lineage>
</organism>
<dbReference type="PANTHER" id="PTHR12121:SF28">
    <property type="entry name" value="PROTEIN ANGEL HOMOLOG 1"/>
    <property type="match status" value="1"/>
</dbReference>
<proteinExistence type="predicted"/>